<evidence type="ECO:0000313" key="2">
    <source>
        <dbReference type="EMBL" id="TCO82711.1"/>
    </source>
</evidence>
<dbReference type="RefSeq" id="WP_132539220.1">
    <property type="nucleotide sequence ID" value="NZ_SLWY01000004.1"/>
</dbReference>
<reference evidence="2 3" key="1">
    <citation type="submission" date="2019-03" db="EMBL/GenBank/DDBJ databases">
        <title>Genomic Encyclopedia of Type Strains, Phase IV (KMG-IV): sequencing the most valuable type-strain genomes for metagenomic binning, comparative biology and taxonomic classification.</title>
        <authorList>
            <person name="Goeker M."/>
        </authorList>
    </citation>
    <scope>NUCLEOTIDE SEQUENCE [LARGE SCALE GENOMIC DNA]</scope>
    <source>
        <strain evidence="2 3">DSM 25287</strain>
    </source>
</reference>
<name>A0A4R2LHU8_9GAMM</name>
<dbReference type="Proteomes" id="UP000295765">
    <property type="component" value="Unassembled WGS sequence"/>
</dbReference>
<feature type="region of interest" description="Disordered" evidence="1">
    <location>
        <begin position="141"/>
        <end position="160"/>
    </location>
</feature>
<gene>
    <name evidence="2" type="ORF">EV699_104103</name>
</gene>
<evidence type="ECO:0000313" key="3">
    <source>
        <dbReference type="Proteomes" id="UP000295765"/>
    </source>
</evidence>
<dbReference type="EMBL" id="SLWY01000004">
    <property type="protein sequence ID" value="TCO82711.1"/>
    <property type="molecule type" value="Genomic_DNA"/>
</dbReference>
<evidence type="ECO:0000256" key="1">
    <source>
        <dbReference type="SAM" id="MobiDB-lite"/>
    </source>
</evidence>
<accession>A0A4R2LHU8</accession>
<dbReference type="AlphaFoldDB" id="A0A4R2LHU8"/>
<comment type="caution">
    <text evidence="2">The sequence shown here is derived from an EMBL/GenBank/DDBJ whole genome shotgun (WGS) entry which is preliminary data.</text>
</comment>
<organism evidence="2 3">
    <name type="scientific">Plasticicumulans lactativorans</name>
    <dbReference type="NCBI Taxonomy" id="1133106"/>
    <lineage>
        <taxon>Bacteria</taxon>
        <taxon>Pseudomonadati</taxon>
        <taxon>Pseudomonadota</taxon>
        <taxon>Gammaproteobacteria</taxon>
        <taxon>Candidatus Competibacteraceae</taxon>
        <taxon>Plasticicumulans</taxon>
    </lineage>
</organism>
<protein>
    <recommendedName>
        <fullName evidence="4">Phasin protein</fullName>
    </recommendedName>
</protein>
<proteinExistence type="predicted"/>
<evidence type="ECO:0008006" key="4">
    <source>
        <dbReference type="Google" id="ProtNLM"/>
    </source>
</evidence>
<sequence length="160" mass="17865">MNASSNEMFEQYMKAERQLWNQWLDAERQFEEATRPFWQNSIGPMKLWSEQMSTLFEASRAWREGWIGLCGGGFGAATPTLFDGYRQILEAQLAWQRQCAELFMGAAAGGAEHASWEALCEQALKSVDAAMRMMPVAGAEHATTSVAGGPREHQRQAKSA</sequence>
<feature type="compositionally biased region" description="Basic and acidic residues" evidence="1">
    <location>
        <begin position="150"/>
        <end position="160"/>
    </location>
</feature>
<keyword evidence="3" id="KW-1185">Reference proteome</keyword>